<accession>A0A1S2LVQ5</accession>
<protein>
    <recommendedName>
        <fullName evidence="3">Putative nitroreductase TM1586 domain-containing protein</fullName>
    </recommendedName>
</protein>
<sequence length="267" mass="30385">MTLPFESWFKVIESRRSRRTFISKPIEDEVIETLKKVISQLNKLHKDVSLKLVDSAPDQILKDVVGPYGKITGAPTYIAVVVQNIDPFSMEKGGYMGQALALEVTVQGLASCWVGGVFNEKSSKEVKLKKNEKIISVLPIGYARKNYSFTEKMMSRVGDYQQRKPLSELVEGMEADKWPTWIEAALQAARLSPSAYNRQPVRFVIGEDYSITVKLDKPDEETNVPKEIDRGIAMLHIDLALKHHNINGEWHYCDSKREVIFKKVEEQ</sequence>
<dbReference type="RefSeq" id="WP_071311662.1">
    <property type="nucleotide sequence ID" value="NZ_MLQQ01000001.1"/>
</dbReference>
<dbReference type="AlphaFoldDB" id="A0A1S2LVQ5"/>
<dbReference type="CDD" id="cd02062">
    <property type="entry name" value="Nitro_FMN_reductase"/>
    <property type="match status" value="1"/>
</dbReference>
<comment type="similarity">
    <text evidence="1">Belongs to the nitroreductase family.</text>
</comment>
<dbReference type="Gene3D" id="3.40.109.30">
    <property type="entry name" value="putative nitroreductase (tm1586), domain 2"/>
    <property type="match status" value="1"/>
</dbReference>
<comment type="caution">
    <text evidence="4">The sequence shown here is derived from an EMBL/GenBank/DDBJ whole genome shotgun (WGS) entry which is preliminary data.</text>
</comment>
<dbReference type="Proteomes" id="UP000180098">
    <property type="component" value="Unassembled WGS sequence"/>
</dbReference>
<dbReference type="PANTHER" id="PTHR43673">
    <property type="entry name" value="NAD(P)H NITROREDUCTASE YDGI-RELATED"/>
    <property type="match status" value="1"/>
</dbReference>
<dbReference type="InterPro" id="IPR029478">
    <property type="entry name" value="TM1586_NiRdase"/>
</dbReference>
<dbReference type="SUPFAM" id="SSF55469">
    <property type="entry name" value="FMN-dependent nitroreductase-like"/>
    <property type="match status" value="2"/>
</dbReference>
<dbReference type="EMBL" id="MLQQ01000001">
    <property type="protein sequence ID" value="OIJ15737.1"/>
    <property type="molecule type" value="Genomic_DNA"/>
</dbReference>
<dbReference type="InterPro" id="IPR000415">
    <property type="entry name" value="Nitroreductase-like"/>
</dbReference>
<evidence type="ECO:0000256" key="2">
    <source>
        <dbReference type="ARBA" id="ARBA00023002"/>
    </source>
</evidence>
<dbReference type="Gene3D" id="3.40.109.10">
    <property type="entry name" value="NADH Oxidase"/>
    <property type="match status" value="1"/>
</dbReference>
<keyword evidence="5" id="KW-1185">Reference proteome</keyword>
<dbReference type="Pfam" id="PF14512">
    <property type="entry name" value="TM1586_NiRdase"/>
    <property type="match status" value="1"/>
</dbReference>
<name>A0A1S2LVQ5_9BACI</name>
<evidence type="ECO:0000313" key="4">
    <source>
        <dbReference type="EMBL" id="OIJ15737.1"/>
    </source>
</evidence>
<evidence type="ECO:0000256" key="1">
    <source>
        <dbReference type="ARBA" id="ARBA00007118"/>
    </source>
</evidence>
<gene>
    <name evidence="4" type="ORF">BKP35_01735</name>
</gene>
<dbReference type="PANTHER" id="PTHR43673:SF10">
    <property type="entry name" value="NADH DEHYDROGENASE_NAD(P)H NITROREDUCTASE XCC3605-RELATED"/>
    <property type="match status" value="1"/>
</dbReference>
<keyword evidence="2" id="KW-0560">Oxidoreductase</keyword>
<organism evidence="4 5">
    <name type="scientific">Anaerobacillus arseniciselenatis</name>
    <dbReference type="NCBI Taxonomy" id="85682"/>
    <lineage>
        <taxon>Bacteria</taxon>
        <taxon>Bacillati</taxon>
        <taxon>Bacillota</taxon>
        <taxon>Bacilli</taxon>
        <taxon>Bacillales</taxon>
        <taxon>Bacillaceae</taxon>
        <taxon>Anaerobacillus</taxon>
    </lineage>
</organism>
<feature type="domain" description="Putative nitroreductase TM1586" evidence="3">
    <location>
        <begin position="9"/>
        <end position="240"/>
    </location>
</feature>
<dbReference type="GO" id="GO:0016491">
    <property type="term" value="F:oxidoreductase activity"/>
    <property type="evidence" value="ECO:0007669"/>
    <property type="project" value="UniProtKB-KW"/>
</dbReference>
<evidence type="ECO:0000259" key="3">
    <source>
        <dbReference type="Pfam" id="PF14512"/>
    </source>
</evidence>
<proteinExistence type="inferred from homology"/>
<reference evidence="4 5" key="1">
    <citation type="submission" date="2016-10" db="EMBL/GenBank/DDBJ databases">
        <title>Draft genome sequences of four alkaliphilic bacteria belonging to the Anaerobacillus genus.</title>
        <authorList>
            <person name="Bassil N.M."/>
            <person name="Lloyd J.R."/>
        </authorList>
    </citation>
    <scope>NUCLEOTIDE SEQUENCE [LARGE SCALE GENOMIC DNA]</scope>
    <source>
        <strain evidence="4 5">DSM 15340</strain>
    </source>
</reference>
<evidence type="ECO:0000313" key="5">
    <source>
        <dbReference type="Proteomes" id="UP000180098"/>
    </source>
</evidence>